<dbReference type="InterPro" id="IPR031621">
    <property type="entry name" value="HisKA_7TM"/>
</dbReference>
<dbReference type="PANTHER" id="PTHR42878">
    <property type="entry name" value="TWO-COMPONENT HISTIDINE KINASE"/>
    <property type="match status" value="1"/>
</dbReference>
<keyword evidence="7" id="KW-0418">Kinase</keyword>
<accession>A0A4D6HD86</accession>
<dbReference type="InterPro" id="IPR003594">
    <property type="entry name" value="HATPase_dom"/>
</dbReference>
<dbReference type="STRING" id="1457250.GCA_000755225_00450"/>
<dbReference type="PANTHER" id="PTHR42878:SF7">
    <property type="entry name" value="SENSOR HISTIDINE KINASE GLRK"/>
    <property type="match status" value="1"/>
</dbReference>
<dbReference type="InterPro" id="IPR036890">
    <property type="entry name" value="HATPase_C_sf"/>
</dbReference>
<dbReference type="Pfam" id="PF02518">
    <property type="entry name" value="HATPase_c"/>
    <property type="match status" value="1"/>
</dbReference>
<dbReference type="GeneID" id="39848631"/>
<dbReference type="Proteomes" id="UP000296706">
    <property type="component" value="Chromosome"/>
</dbReference>
<dbReference type="GO" id="GO:0030295">
    <property type="term" value="F:protein kinase activator activity"/>
    <property type="evidence" value="ECO:0007669"/>
    <property type="project" value="TreeGrafter"/>
</dbReference>
<feature type="transmembrane region" description="Helical" evidence="12">
    <location>
        <begin position="63"/>
        <end position="85"/>
    </location>
</feature>
<dbReference type="Gene3D" id="3.30.450.20">
    <property type="entry name" value="PAS domain"/>
    <property type="match status" value="1"/>
</dbReference>
<evidence type="ECO:0000256" key="7">
    <source>
        <dbReference type="ARBA" id="ARBA00022777"/>
    </source>
</evidence>
<keyword evidence="8" id="KW-0067">ATP-binding</keyword>
<dbReference type="EMBL" id="CP031310">
    <property type="protein sequence ID" value="QCC51939.1"/>
    <property type="molecule type" value="Genomic_DNA"/>
</dbReference>
<feature type="transmembrane region" description="Helical" evidence="12">
    <location>
        <begin position="203"/>
        <end position="226"/>
    </location>
</feature>
<keyword evidence="16" id="KW-1185">Reference proteome</keyword>
<dbReference type="GO" id="GO:0000156">
    <property type="term" value="F:phosphorelay response regulator activity"/>
    <property type="evidence" value="ECO:0007669"/>
    <property type="project" value="TreeGrafter"/>
</dbReference>
<dbReference type="SMART" id="SM00387">
    <property type="entry name" value="HATPase_c"/>
    <property type="match status" value="1"/>
</dbReference>
<dbReference type="GO" id="GO:0007234">
    <property type="term" value="P:osmosensory signaling via phosphorelay pathway"/>
    <property type="evidence" value="ECO:0007669"/>
    <property type="project" value="TreeGrafter"/>
</dbReference>
<keyword evidence="10" id="KW-0902">Two-component regulatory system</keyword>
<evidence type="ECO:0000256" key="12">
    <source>
        <dbReference type="SAM" id="Phobius"/>
    </source>
</evidence>
<dbReference type="PRINTS" id="PR00344">
    <property type="entry name" value="BCTRLSENSOR"/>
</dbReference>
<keyword evidence="11 12" id="KW-0472">Membrane</keyword>
<dbReference type="InterPro" id="IPR013767">
    <property type="entry name" value="PAS_fold"/>
</dbReference>
<dbReference type="GO" id="GO:0006355">
    <property type="term" value="P:regulation of DNA-templated transcription"/>
    <property type="evidence" value="ECO:0007669"/>
    <property type="project" value="InterPro"/>
</dbReference>
<dbReference type="OrthoDB" id="3369at2157"/>
<dbReference type="Gene3D" id="3.30.565.10">
    <property type="entry name" value="Histidine kinase-like ATPase, C-terminal domain"/>
    <property type="match status" value="1"/>
</dbReference>
<protein>
    <recommendedName>
        <fullName evidence="3">histidine kinase</fullName>
        <ecNumber evidence="3">2.7.13.3</ecNumber>
    </recommendedName>
</protein>
<dbReference type="GO" id="GO:0004673">
    <property type="term" value="F:protein histidine kinase activity"/>
    <property type="evidence" value="ECO:0007669"/>
    <property type="project" value="UniProtKB-EC"/>
</dbReference>
<dbReference type="KEGG" id="hsn:DV733_12180"/>
<feature type="transmembrane region" description="Helical" evidence="12">
    <location>
        <begin position="6"/>
        <end position="25"/>
    </location>
</feature>
<name>A0A4D6HD86_9EURY</name>
<feature type="transmembrane region" description="Helical" evidence="12">
    <location>
        <begin position="97"/>
        <end position="123"/>
    </location>
</feature>
<dbReference type="GO" id="GO:0016020">
    <property type="term" value="C:membrane"/>
    <property type="evidence" value="ECO:0007669"/>
    <property type="project" value="UniProtKB-SubCell"/>
</dbReference>
<feature type="transmembrane region" description="Helical" evidence="12">
    <location>
        <begin position="143"/>
        <end position="164"/>
    </location>
</feature>
<dbReference type="SUPFAM" id="SSF55874">
    <property type="entry name" value="ATPase domain of HSP90 chaperone/DNA topoisomerase II/histidine kinase"/>
    <property type="match status" value="1"/>
</dbReference>
<dbReference type="AlphaFoldDB" id="A0A4D6HD86"/>
<evidence type="ECO:0000313" key="16">
    <source>
        <dbReference type="Proteomes" id="UP000296706"/>
    </source>
</evidence>
<dbReference type="CDD" id="cd00075">
    <property type="entry name" value="HATPase"/>
    <property type="match status" value="1"/>
</dbReference>
<dbReference type="Pfam" id="PF16927">
    <property type="entry name" value="HisKA_7TM"/>
    <property type="match status" value="1"/>
</dbReference>
<evidence type="ECO:0000256" key="2">
    <source>
        <dbReference type="ARBA" id="ARBA00004141"/>
    </source>
</evidence>
<dbReference type="PROSITE" id="PS50109">
    <property type="entry name" value="HIS_KIN"/>
    <property type="match status" value="1"/>
</dbReference>
<proteinExistence type="predicted"/>
<dbReference type="InterPro" id="IPR005467">
    <property type="entry name" value="His_kinase_dom"/>
</dbReference>
<evidence type="ECO:0000256" key="10">
    <source>
        <dbReference type="ARBA" id="ARBA00023012"/>
    </source>
</evidence>
<keyword evidence="4" id="KW-0808">Transferase</keyword>
<keyword evidence="9 12" id="KW-1133">Transmembrane helix</keyword>
<sequence length="557" mass="60362">MYAQLVVAGSLAAGVGTLYLVARLWQYRERPGARLFLAALSMQAIFCFVYGAGLLVFDPLLRRVMEAVVLLALPWMAVLFLGFAFGYTGRGHLLRSVWYGIPLATAGIFTVVVATTSYHGLIWQDFDIVRIGDAAGAQYTHEPALFVMTAFAVLWVVLGTVLLFDTVFSYGPLFRGEAIAVGVSPLSPGVVALLWLFEVGPQPVTAINLTAVAFLPHVALDGYAFVKRDMFEFLPGTRRAGEQAAIEDLANPVLIVDTDGRIVTLNPAAESLIDLDEEAALTRQLGDVLDATVDPAADEQRIALRSDGKRREYLVVPAELTDTAGGQVGYTLLFQDVTEAIEREQRLTVMNRILRHNLRNDLNVVHGFLEAGRERVDDTETSQMLRRASRKTDELVSTGEKVRDIESTIGDAGTRSSFDLGSQLRAIADDAERDSGGVVERTVPDAVEVRADRDVFELVVANLLENALVHAAEDGEPIALSATASEDAVTITVADDGPGIPENELETIERGTETDLVHGSGLGLWIVTWGVRHLGGDVAFDSDDDGTTVRVTIPREA</sequence>
<evidence type="ECO:0000256" key="6">
    <source>
        <dbReference type="ARBA" id="ARBA00022741"/>
    </source>
</evidence>
<keyword evidence="5 12" id="KW-0812">Transmembrane</keyword>
<comment type="catalytic activity">
    <reaction evidence="1">
        <text>ATP + protein L-histidine = ADP + protein N-phospho-L-histidine.</text>
        <dbReference type="EC" id="2.7.13.3"/>
    </reaction>
</comment>
<dbReference type="EC" id="2.7.13.3" evidence="3"/>
<dbReference type="CDD" id="cd00130">
    <property type="entry name" value="PAS"/>
    <property type="match status" value="1"/>
</dbReference>
<dbReference type="InterPro" id="IPR050351">
    <property type="entry name" value="BphY/WalK/GraS-like"/>
</dbReference>
<evidence type="ECO:0000256" key="3">
    <source>
        <dbReference type="ARBA" id="ARBA00012438"/>
    </source>
</evidence>
<evidence type="ECO:0000313" key="15">
    <source>
        <dbReference type="EMBL" id="QCC51939.1"/>
    </source>
</evidence>
<evidence type="ECO:0000259" key="13">
    <source>
        <dbReference type="PROSITE" id="PS50109"/>
    </source>
</evidence>
<organism evidence="15 16">
    <name type="scientific">Halapricum salinum</name>
    <dbReference type="NCBI Taxonomy" id="1457250"/>
    <lineage>
        <taxon>Archaea</taxon>
        <taxon>Methanobacteriati</taxon>
        <taxon>Methanobacteriota</taxon>
        <taxon>Stenosarchaea group</taxon>
        <taxon>Halobacteria</taxon>
        <taxon>Halobacteriales</taxon>
        <taxon>Haloarculaceae</taxon>
        <taxon>Halapricum</taxon>
    </lineage>
</organism>
<reference evidence="15 16" key="1">
    <citation type="journal article" date="2019" name="Nat. Commun.">
        <title>A new type of DNA phosphorothioation-based antiviral system in archaea.</title>
        <authorList>
            <person name="Xiong L."/>
            <person name="Liu S."/>
            <person name="Chen S."/>
            <person name="Xiao Y."/>
            <person name="Zhu B."/>
            <person name="Gao Y."/>
            <person name="Zhang Y."/>
            <person name="Chen B."/>
            <person name="Luo J."/>
            <person name="Deng Z."/>
            <person name="Chen X."/>
            <person name="Wang L."/>
            <person name="Chen S."/>
        </authorList>
    </citation>
    <scope>NUCLEOTIDE SEQUENCE [LARGE SCALE GENOMIC DNA]</scope>
    <source>
        <strain evidence="15 16">CBA1105</strain>
    </source>
</reference>
<evidence type="ECO:0000256" key="5">
    <source>
        <dbReference type="ARBA" id="ARBA00022692"/>
    </source>
</evidence>
<feature type="transmembrane region" description="Helical" evidence="12">
    <location>
        <begin position="176"/>
        <end position="197"/>
    </location>
</feature>
<feature type="transmembrane region" description="Helical" evidence="12">
    <location>
        <begin position="37"/>
        <end position="57"/>
    </location>
</feature>
<evidence type="ECO:0000256" key="8">
    <source>
        <dbReference type="ARBA" id="ARBA00022840"/>
    </source>
</evidence>
<dbReference type="PROSITE" id="PS50112">
    <property type="entry name" value="PAS"/>
    <property type="match status" value="1"/>
</dbReference>
<dbReference type="InterPro" id="IPR000014">
    <property type="entry name" value="PAS"/>
</dbReference>
<dbReference type="GO" id="GO:0005524">
    <property type="term" value="F:ATP binding"/>
    <property type="evidence" value="ECO:0007669"/>
    <property type="project" value="UniProtKB-KW"/>
</dbReference>
<feature type="domain" description="PAS" evidence="14">
    <location>
        <begin position="238"/>
        <end position="290"/>
    </location>
</feature>
<dbReference type="InterPro" id="IPR035965">
    <property type="entry name" value="PAS-like_dom_sf"/>
</dbReference>
<dbReference type="SMART" id="SM00091">
    <property type="entry name" value="PAS"/>
    <property type="match status" value="1"/>
</dbReference>
<evidence type="ECO:0000256" key="1">
    <source>
        <dbReference type="ARBA" id="ARBA00000085"/>
    </source>
</evidence>
<dbReference type="Pfam" id="PF00989">
    <property type="entry name" value="PAS"/>
    <property type="match status" value="1"/>
</dbReference>
<evidence type="ECO:0000259" key="14">
    <source>
        <dbReference type="PROSITE" id="PS50112"/>
    </source>
</evidence>
<gene>
    <name evidence="15" type="ORF">DV733_12180</name>
</gene>
<keyword evidence="6" id="KW-0547">Nucleotide-binding</keyword>
<comment type="subcellular location">
    <subcellularLocation>
        <location evidence="2">Membrane</location>
        <topology evidence="2">Multi-pass membrane protein</topology>
    </subcellularLocation>
</comment>
<evidence type="ECO:0000256" key="4">
    <source>
        <dbReference type="ARBA" id="ARBA00022679"/>
    </source>
</evidence>
<dbReference type="RefSeq" id="WP_049994452.1">
    <property type="nucleotide sequence ID" value="NZ_CP031310.1"/>
</dbReference>
<evidence type="ECO:0000256" key="11">
    <source>
        <dbReference type="ARBA" id="ARBA00023136"/>
    </source>
</evidence>
<evidence type="ECO:0000256" key="9">
    <source>
        <dbReference type="ARBA" id="ARBA00022989"/>
    </source>
</evidence>
<feature type="domain" description="Histidine kinase" evidence="13">
    <location>
        <begin position="353"/>
        <end position="557"/>
    </location>
</feature>
<dbReference type="SUPFAM" id="SSF55785">
    <property type="entry name" value="PYP-like sensor domain (PAS domain)"/>
    <property type="match status" value="1"/>
</dbReference>
<dbReference type="InterPro" id="IPR004358">
    <property type="entry name" value="Sig_transdc_His_kin-like_C"/>
</dbReference>